<dbReference type="InterPro" id="IPR029063">
    <property type="entry name" value="SAM-dependent_MTases_sf"/>
</dbReference>
<keyword evidence="3" id="KW-1185">Reference proteome</keyword>
<dbReference type="GO" id="GO:0032259">
    <property type="term" value="P:methylation"/>
    <property type="evidence" value="ECO:0007669"/>
    <property type="project" value="UniProtKB-KW"/>
</dbReference>
<dbReference type="InterPro" id="IPR006342">
    <property type="entry name" value="FkbM_mtfrase"/>
</dbReference>
<dbReference type="Proteomes" id="UP001060012">
    <property type="component" value="Chromosome"/>
</dbReference>
<name>A0ABY5E6F2_9BACT</name>
<dbReference type="SUPFAM" id="SSF53335">
    <property type="entry name" value="S-adenosyl-L-methionine-dependent methyltransferases"/>
    <property type="match status" value="1"/>
</dbReference>
<dbReference type="Pfam" id="PF05050">
    <property type="entry name" value="Methyltransf_21"/>
    <property type="match status" value="1"/>
</dbReference>
<evidence type="ECO:0000313" key="2">
    <source>
        <dbReference type="EMBL" id="UTJ07729.1"/>
    </source>
</evidence>
<keyword evidence="2" id="KW-0489">Methyltransferase</keyword>
<protein>
    <submittedName>
        <fullName evidence="2">FkbM family methyltransferase</fullName>
    </submittedName>
</protein>
<proteinExistence type="predicted"/>
<dbReference type="Gene3D" id="3.40.50.150">
    <property type="entry name" value="Vaccinia Virus protein VP39"/>
    <property type="match status" value="1"/>
</dbReference>
<keyword evidence="2" id="KW-0808">Transferase</keyword>
<dbReference type="EMBL" id="CP100595">
    <property type="protein sequence ID" value="UTJ07729.1"/>
    <property type="molecule type" value="Genomic_DNA"/>
</dbReference>
<sequence>MNLIDFDYINHKDKKLTQLFINSKDVKKYILGINKFGKAIAKHIEVDGIIDDFTRVQSSKKKHILKIEDIPKENSIILSASTGSPLEVKNKLDELGYKNFNYLSFYNYSKLELPSPIFMGDFKEDFLENKDKYKKTYELLKDKKSKEIFEKVINFKISYDLEFMQGFTNDHENQYFDKEIIPKIENINFLDGGAYIGDTLEYILKNYPDYNKIYCVEPSLLHINIAKKKYANFKNIEFLNYGLGNNIHLVEDKLDEVQNNCRHDYQTQNINTIDELIKDKIDFVKLDIEGDEIKALEGAKKTIELYHPILAICIYHKASDWYEVPNLILSIRNDYDVYLRHYMEGIYETVMYFIPKKYNS</sequence>
<dbReference type="NCBIfam" id="TIGR01444">
    <property type="entry name" value="fkbM_fam"/>
    <property type="match status" value="1"/>
</dbReference>
<gene>
    <name evidence="2" type="ORF">NJU99_06445</name>
</gene>
<evidence type="ECO:0000259" key="1">
    <source>
        <dbReference type="Pfam" id="PF05050"/>
    </source>
</evidence>
<evidence type="ECO:0000313" key="3">
    <source>
        <dbReference type="Proteomes" id="UP001060012"/>
    </source>
</evidence>
<dbReference type="GO" id="GO:0008168">
    <property type="term" value="F:methyltransferase activity"/>
    <property type="evidence" value="ECO:0007669"/>
    <property type="project" value="UniProtKB-KW"/>
</dbReference>
<organism evidence="2 3">
    <name type="scientific">Arcobacter roscoffensis</name>
    <dbReference type="NCBI Taxonomy" id="2961520"/>
    <lineage>
        <taxon>Bacteria</taxon>
        <taxon>Pseudomonadati</taxon>
        <taxon>Campylobacterota</taxon>
        <taxon>Epsilonproteobacteria</taxon>
        <taxon>Campylobacterales</taxon>
        <taxon>Arcobacteraceae</taxon>
        <taxon>Arcobacter</taxon>
    </lineage>
</organism>
<accession>A0ABY5E6F2</accession>
<dbReference type="RefSeq" id="WP_254577903.1">
    <property type="nucleotide sequence ID" value="NZ_CP100595.1"/>
</dbReference>
<reference evidence="2" key="1">
    <citation type="submission" date="2022-07" db="EMBL/GenBank/DDBJ databases">
        <title>Arcobacter roscoffensis sp. nov., a marine bacterium isolated from coastal seawater collected from Roscoff, France.</title>
        <authorList>
            <person name="Pascual J."/>
            <person name="Lepeaux C."/>
            <person name="Methner A."/>
            <person name="Overmann J."/>
        </authorList>
    </citation>
    <scope>NUCLEOTIDE SEQUENCE</scope>
    <source>
        <strain evidence="2">ARW1-2F2</strain>
    </source>
</reference>
<feature type="domain" description="Methyltransferase FkbM" evidence="1">
    <location>
        <begin position="262"/>
        <end position="325"/>
    </location>
</feature>